<sequence length="273" mass="30606">MNLTDQHFISYQGYTLYQNMRSQGSDTLLVFIHGLGDSQLNYQLFFDLPELLLFDLVTPDLLGHGKSSRADDYDLLAQCLYTQLAFIIPKYRRVILVPHSIGGILATALCQTDLKNSISGVFALETSLTQYGSYLSEKISNIIKQGENFDLWFAEFKNNIYQQGHQNEIARLYYASLCLVDPGAFLTLALATRKIATEISAQEFTNSSGTAFAMLDIPKVYCLGAEGNQQQSLPFLQAKGIEMVRLPTSSHWLAQSCPSEFIRELKAFIAKLD</sequence>
<gene>
    <name evidence="1" type="ORF">Psal009_01836</name>
</gene>
<reference evidence="1 2" key="1">
    <citation type="submission" date="2019-04" db="EMBL/GenBank/DDBJ databases">
        <title>Complete genome sequencing of Piscirickettsia salmonis strain Psal-009.</title>
        <authorList>
            <person name="Schober I."/>
            <person name="Bunk B."/>
            <person name="Sproer C."/>
            <person name="Carril G.P."/>
            <person name="Riedel T."/>
            <person name="Flores-Herrera P.A."/>
            <person name="Nourdin-Galindo G."/>
            <person name="Marshall S.H."/>
            <person name="Overmann J."/>
        </authorList>
    </citation>
    <scope>NUCLEOTIDE SEQUENCE [LARGE SCALE GENOMIC DNA]</scope>
    <source>
        <strain evidence="1 2">Psal-009</strain>
    </source>
</reference>
<dbReference type="PANTHER" id="PTHR43689">
    <property type="entry name" value="HYDROLASE"/>
    <property type="match status" value="1"/>
</dbReference>
<dbReference type="EMBL" id="CP038908">
    <property type="protein sequence ID" value="QGO05939.1"/>
    <property type="molecule type" value="Genomic_DNA"/>
</dbReference>
<dbReference type="AlphaFoldDB" id="A0A9Q6LL33"/>
<dbReference type="InterPro" id="IPR000073">
    <property type="entry name" value="AB_hydrolase_1"/>
</dbReference>
<organism evidence="1 2">
    <name type="scientific">Piscirickettsia salmonis</name>
    <dbReference type="NCBI Taxonomy" id="1238"/>
    <lineage>
        <taxon>Bacteria</taxon>
        <taxon>Pseudomonadati</taxon>
        <taxon>Pseudomonadota</taxon>
        <taxon>Gammaproteobacteria</taxon>
        <taxon>Thiotrichales</taxon>
        <taxon>Piscirickettsiaceae</taxon>
        <taxon>Piscirickettsia</taxon>
    </lineage>
</organism>
<protein>
    <submittedName>
        <fullName evidence="1">2-succinyl-6-hydroxy-2, 4-cyclohexadiene-1-carboxylate synthase</fullName>
    </submittedName>
</protein>
<dbReference type="InterPro" id="IPR029058">
    <property type="entry name" value="AB_hydrolase_fold"/>
</dbReference>
<name>A0A9Q6LL33_PISSA</name>
<evidence type="ECO:0000313" key="1">
    <source>
        <dbReference type="EMBL" id="QGO05939.1"/>
    </source>
</evidence>
<accession>A0A9Q6LL33</accession>
<dbReference type="Pfam" id="PF12697">
    <property type="entry name" value="Abhydrolase_6"/>
    <property type="match status" value="1"/>
</dbReference>
<dbReference type="RefSeq" id="WP_054300351.1">
    <property type="nucleotide sequence ID" value="NZ_CP012413.1"/>
</dbReference>
<evidence type="ECO:0000313" key="2">
    <source>
        <dbReference type="Proteomes" id="UP000422232"/>
    </source>
</evidence>
<keyword evidence="2" id="KW-1185">Reference proteome</keyword>
<dbReference type="Proteomes" id="UP000422232">
    <property type="component" value="Chromosome"/>
</dbReference>
<dbReference type="PANTHER" id="PTHR43689:SF8">
    <property type="entry name" value="ALPHA_BETA-HYDROLASES SUPERFAMILY PROTEIN"/>
    <property type="match status" value="1"/>
</dbReference>
<proteinExistence type="predicted"/>
<dbReference type="SUPFAM" id="SSF53474">
    <property type="entry name" value="alpha/beta-Hydrolases"/>
    <property type="match status" value="1"/>
</dbReference>
<dbReference type="Gene3D" id="3.40.50.1820">
    <property type="entry name" value="alpha/beta hydrolase"/>
    <property type="match status" value="1"/>
</dbReference>